<dbReference type="InterPro" id="IPR040701">
    <property type="entry name" value="Bact_RF_family2"/>
</dbReference>
<dbReference type="Pfam" id="PF18844">
    <property type="entry name" value="baeRF_family2"/>
    <property type="match status" value="1"/>
</dbReference>
<accession>A0A640UJV6</accession>
<reference evidence="1 2" key="1">
    <citation type="submission" date="2019-12" db="EMBL/GenBank/DDBJ databases">
        <title>Whole genome shotgun sequence of Streptomyces tubercidicus NBRC 13090.</title>
        <authorList>
            <person name="Ichikawa N."/>
            <person name="Kimura A."/>
            <person name="Kitahashi Y."/>
            <person name="Komaki H."/>
            <person name="Tamura T."/>
        </authorList>
    </citation>
    <scope>NUCLEOTIDE SEQUENCE [LARGE SCALE GENOMIC DNA]</scope>
    <source>
        <strain evidence="1 2">NBRC 13090</strain>
    </source>
</reference>
<evidence type="ECO:0000313" key="2">
    <source>
        <dbReference type="Proteomes" id="UP000431826"/>
    </source>
</evidence>
<comment type="caution">
    <text evidence="1">The sequence shown here is derived from an EMBL/GenBank/DDBJ whole genome shotgun (WGS) entry which is preliminary data.</text>
</comment>
<dbReference type="AlphaFoldDB" id="A0A640UJV6"/>
<keyword evidence="2" id="KW-1185">Reference proteome</keyword>
<dbReference type="RefSeq" id="WP_159742088.1">
    <property type="nucleotide sequence ID" value="NZ_BLIR01000001.1"/>
</dbReference>
<dbReference type="GeneID" id="96281483"/>
<evidence type="ECO:0000313" key="1">
    <source>
        <dbReference type="EMBL" id="GFE35602.1"/>
    </source>
</evidence>
<sequence length="383" mass="40349">MRISLLQPVIDRPGPWASVYADIAHSTEDAAKQQELTASATTAQLFALGADEATCGAVHEALLLRHEGESGEHSGRVLFAAHGEVVLDTPLPGPPATPFAAWGPVPRVTPFLAAVGDDPVCLVVRLDRAGADFAVLGERGTEDAGQVSGADWPLHRTASGDWSEGHFRAKVENTWEHNAGEIADAVRKAFEECGAEAVVLIGDARERHLVHDKLPEPLRALTYESEHGGRAPGAESALVDRDIAQVRAVQEREHIAQVADRFRTGAGPGGKSAPHAAAGIPALVEAAREHRIDTLLVSPHGSDIARQLWVGSEADQLGVRGTELQYLGEPRPAAARADDALVRSAAASGADIVVVRDPERAPSGGLGALLRWTDADTADGAHH</sequence>
<name>A0A640UJV6_9ACTN</name>
<organism evidence="1 2">
    <name type="scientific">Streptomyces tubercidicus</name>
    <dbReference type="NCBI Taxonomy" id="47759"/>
    <lineage>
        <taxon>Bacteria</taxon>
        <taxon>Bacillati</taxon>
        <taxon>Actinomycetota</taxon>
        <taxon>Actinomycetes</taxon>
        <taxon>Kitasatosporales</taxon>
        <taxon>Streptomycetaceae</taxon>
        <taxon>Streptomyces</taxon>
    </lineage>
</organism>
<dbReference type="InterPro" id="IPR042226">
    <property type="entry name" value="eFR1_2_sf"/>
</dbReference>
<gene>
    <name evidence="1" type="ORF">Stube_02750</name>
</gene>
<protein>
    <recommendedName>
        <fullName evidence="3">Peptide chain release factor 1</fullName>
    </recommendedName>
</protein>
<evidence type="ECO:0008006" key="3">
    <source>
        <dbReference type="Google" id="ProtNLM"/>
    </source>
</evidence>
<proteinExistence type="predicted"/>
<dbReference type="Gene3D" id="3.30.420.60">
    <property type="entry name" value="eRF1 domain 2"/>
    <property type="match status" value="1"/>
</dbReference>
<dbReference type="EMBL" id="BLIR01000001">
    <property type="protein sequence ID" value="GFE35602.1"/>
    <property type="molecule type" value="Genomic_DNA"/>
</dbReference>
<dbReference type="OrthoDB" id="5179393at2"/>
<dbReference type="Proteomes" id="UP000431826">
    <property type="component" value="Unassembled WGS sequence"/>
</dbReference>